<dbReference type="PANTHER" id="PTHR43364">
    <property type="entry name" value="NADH-SPECIFIC METHYLGLYOXAL REDUCTASE-RELATED"/>
    <property type="match status" value="1"/>
</dbReference>
<evidence type="ECO:0000313" key="3">
    <source>
        <dbReference type="EMBL" id="ACY14001.1"/>
    </source>
</evidence>
<dbReference type="InterPro" id="IPR036812">
    <property type="entry name" value="NAD(P)_OxRdtase_dom_sf"/>
</dbReference>
<dbReference type="FunFam" id="3.20.20.100:FF:000004">
    <property type="entry name" value="Oxidoreductase, aldo/keto reductase"/>
    <property type="match status" value="1"/>
</dbReference>
<dbReference type="Pfam" id="PF00248">
    <property type="entry name" value="Aldo_ket_red"/>
    <property type="match status" value="1"/>
</dbReference>
<feature type="domain" description="NADP-dependent oxidoreductase" evidence="2">
    <location>
        <begin position="16"/>
        <end position="316"/>
    </location>
</feature>
<dbReference type="KEGG" id="hoh:Hoch_1447"/>
<evidence type="ECO:0000259" key="2">
    <source>
        <dbReference type="Pfam" id="PF00248"/>
    </source>
</evidence>
<name>D0LUW1_HALO1</name>
<organism evidence="3 4">
    <name type="scientific">Haliangium ochraceum (strain DSM 14365 / JCM 11303 / SMP-2)</name>
    <dbReference type="NCBI Taxonomy" id="502025"/>
    <lineage>
        <taxon>Bacteria</taxon>
        <taxon>Pseudomonadati</taxon>
        <taxon>Myxococcota</taxon>
        <taxon>Polyangia</taxon>
        <taxon>Haliangiales</taxon>
        <taxon>Kofleriaceae</taxon>
        <taxon>Haliangium</taxon>
    </lineage>
</organism>
<dbReference type="STRING" id="502025.Hoch_1447"/>
<dbReference type="HOGENOM" id="CLU_023205_2_0_7"/>
<dbReference type="GO" id="GO:0005829">
    <property type="term" value="C:cytosol"/>
    <property type="evidence" value="ECO:0007669"/>
    <property type="project" value="TreeGrafter"/>
</dbReference>
<accession>D0LUW1</accession>
<reference evidence="3 4" key="1">
    <citation type="journal article" date="2010" name="Stand. Genomic Sci.">
        <title>Complete genome sequence of Haliangium ochraceum type strain (SMP-2).</title>
        <authorList>
            <consortium name="US DOE Joint Genome Institute (JGI-PGF)"/>
            <person name="Ivanova N."/>
            <person name="Daum C."/>
            <person name="Lang E."/>
            <person name="Abt B."/>
            <person name="Kopitz M."/>
            <person name="Saunders E."/>
            <person name="Lapidus A."/>
            <person name="Lucas S."/>
            <person name="Glavina Del Rio T."/>
            <person name="Nolan M."/>
            <person name="Tice H."/>
            <person name="Copeland A."/>
            <person name="Cheng J.F."/>
            <person name="Chen F."/>
            <person name="Bruce D."/>
            <person name="Goodwin L."/>
            <person name="Pitluck S."/>
            <person name="Mavromatis K."/>
            <person name="Pati A."/>
            <person name="Mikhailova N."/>
            <person name="Chen A."/>
            <person name="Palaniappan K."/>
            <person name="Land M."/>
            <person name="Hauser L."/>
            <person name="Chang Y.J."/>
            <person name="Jeffries C.D."/>
            <person name="Detter J.C."/>
            <person name="Brettin T."/>
            <person name="Rohde M."/>
            <person name="Goker M."/>
            <person name="Bristow J."/>
            <person name="Markowitz V."/>
            <person name="Eisen J.A."/>
            <person name="Hugenholtz P."/>
            <person name="Kyrpides N.C."/>
            <person name="Klenk H.P."/>
        </authorList>
    </citation>
    <scope>NUCLEOTIDE SEQUENCE [LARGE SCALE GENOMIC DNA]</scope>
    <source>
        <strain evidence="4">DSM 14365 / CIP 107738 / JCM 11303 / AJ 13395 / SMP-2</strain>
    </source>
</reference>
<dbReference type="CDD" id="cd19080">
    <property type="entry name" value="AKR_AKR9A_9B"/>
    <property type="match status" value="1"/>
</dbReference>
<proteinExistence type="predicted"/>
<dbReference type="GO" id="GO:0016491">
    <property type="term" value="F:oxidoreductase activity"/>
    <property type="evidence" value="ECO:0007669"/>
    <property type="project" value="UniProtKB-KW"/>
</dbReference>
<dbReference type="RefSeq" id="WP_012826610.1">
    <property type="nucleotide sequence ID" value="NC_013440.1"/>
</dbReference>
<dbReference type="OrthoDB" id="5523216at2"/>
<dbReference type="InterPro" id="IPR050523">
    <property type="entry name" value="AKR_Detox_Biosynth"/>
</dbReference>
<protein>
    <submittedName>
        <fullName evidence="3">Aldo/keto reductase</fullName>
    </submittedName>
</protein>
<dbReference type="SUPFAM" id="SSF51430">
    <property type="entry name" value="NAD(P)-linked oxidoreductase"/>
    <property type="match status" value="1"/>
</dbReference>
<gene>
    <name evidence="3" type="ordered locus">Hoch_1447</name>
</gene>
<dbReference type="PANTHER" id="PTHR43364:SF4">
    <property type="entry name" value="NAD(P)-LINKED OXIDOREDUCTASE SUPERFAMILY PROTEIN"/>
    <property type="match status" value="1"/>
</dbReference>
<keyword evidence="1" id="KW-0560">Oxidoreductase</keyword>
<dbReference type="InterPro" id="IPR023210">
    <property type="entry name" value="NADP_OxRdtase_dom"/>
</dbReference>
<dbReference type="EMBL" id="CP001804">
    <property type="protein sequence ID" value="ACY14001.1"/>
    <property type="molecule type" value="Genomic_DNA"/>
</dbReference>
<evidence type="ECO:0000256" key="1">
    <source>
        <dbReference type="ARBA" id="ARBA00023002"/>
    </source>
</evidence>
<dbReference type="Gene3D" id="3.20.20.100">
    <property type="entry name" value="NADP-dependent oxidoreductase domain"/>
    <property type="match status" value="1"/>
</dbReference>
<dbReference type="AlphaFoldDB" id="D0LUW1"/>
<dbReference type="Proteomes" id="UP000001880">
    <property type="component" value="Chromosome"/>
</dbReference>
<keyword evidence="4" id="KW-1185">Reference proteome</keyword>
<sequence length="351" mass="38410">MLRYLPLGRTGLRVSEICLGTMDFGDTQGFWGAGANEATSRAVLDAFVERGGNFIDTANRYHDGQTEEILGRWLSGRRDQIVLATKYSLTTNGDDPNAGGNHRKNLRRALQGSLERLQTDYVDVLWVHAWDELTPLDETMRALDDVVASGMVHYVGISDAPAWVVSASNVLAELRGWTPYVGLQIEHSLIERTVERALTPMAEYFDMSVLAWAPLGGGVLTGKYTRGSGVADSRRQADNARRGRTADRNLEIARAVDAVADELGASSAQVATAWVMSRRATIPLVGARTVAQIQDTLGAAEIALSDEQLSRLDEVSRVPLGFPLGFLQSESIRTAHYGAVKERVLGRKARW</sequence>
<evidence type="ECO:0000313" key="4">
    <source>
        <dbReference type="Proteomes" id="UP000001880"/>
    </source>
</evidence>
<dbReference type="eggNOG" id="COG0667">
    <property type="taxonomic scope" value="Bacteria"/>
</dbReference>